<keyword evidence="1" id="KW-0812">Transmembrane</keyword>
<dbReference type="InterPro" id="IPR011009">
    <property type="entry name" value="Kinase-like_dom_sf"/>
</dbReference>
<organism evidence="3 4">
    <name type="scientific">Mycoplasmoides gallisepticum S6</name>
    <dbReference type="NCBI Taxonomy" id="1006581"/>
    <lineage>
        <taxon>Bacteria</taxon>
        <taxon>Bacillati</taxon>
        <taxon>Mycoplasmatota</taxon>
        <taxon>Mycoplasmoidales</taxon>
        <taxon>Mycoplasmoidaceae</taxon>
        <taxon>Mycoplasmoides</taxon>
    </lineage>
</organism>
<feature type="domain" description="Protein kinase" evidence="2">
    <location>
        <begin position="31"/>
        <end position="360"/>
    </location>
</feature>
<dbReference type="GeneID" id="93510475"/>
<dbReference type="Gene3D" id="1.10.510.10">
    <property type="entry name" value="Transferase(Phosphotransferase) domain 1"/>
    <property type="match status" value="1"/>
</dbReference>
<dbReference type="eggNOG" id="COG0515">
    <property type="taxonomic scope" value="Bacteria"/>
</dbReference>
<evidence type="ECO:0000256" key="1">
    <source>
        <dbReference type="SAM" id="Phobius"/>
    </source>
</evidence>
<reference evidence="3 4" key="1">
    <citation type="journal article" date="2011" name="PLoS ONE">
        <title>Core proteome of the minimal cell: comparative proteomics of three mollicute species.</title>
        <authorList>
            <person name="Fisunov G.Y."/>
            <person name="Alexeev D.G."/>
            <person name="Bazaleev N.A."/>
            <person name="Ladygina V.G."/>
            <person name="Galyamina M.A."/>
            <person name="Kondratov I.G."/>
            <person name="Zhukova N.A."/>
            <person name="Serebryakova M.V."/>
            <person name="Demina I.A."/>
            <person name="Govorun V.M."/>
        </authorList>
    </citation>
    <scope>NUCLEOTIDE SEQUENCE [LARGE SCALE GENOMIC DNA]</scope>
    <source>
        <strain evidence="3 4">S6</strain>
    </source>
</reference>
<dbReference type="HOGENOM" id="CLU_700090_0_0_14"/>
<feature type="transmembrane region" description="Helical" evidence="1">
    <location>
        <begin position="391"/>
        <end position="415"/>
    </location>
</feature>
<dbReference type="RefSeq" id="WP_011113898.1">
    <property type="nucleotide sequence ID" value="NC_023030.2"/>
</dbReference>
<keyword evidence="1" id="KW-0472">Membrane</keyword>
<dbReference type="PROSITE" id="PS00108">
    <property type="entry name" value="PROTEIN_KINASE_ST"/>
    <property type="match status" value="1"/>
</dbReference>
<name>A0A0F6CLC1_MYCGL</name>
<accession>A0A0F6CLC1</accession>
<evidence type="ECO:0000313" key="4">
    <source>
        <dbReference type="Proteomes" id="UP000018735"/>
    </source>
</evidence>
<dbReference type="CDD" id="cd14014">
    <property type="entry name" value="STKc_PknB_like"/>
    <property type="match status" value="1"/>
</dbReference>
<keyword evidence="3" id="KW-0723">Serine/threonine-protein kinase</keyword>
<dbReference type="SUPFAM" id="SSF56112">
    <property type="entry name" value="Protein kinase-like (PK-like)"/>
    <property type="match status" value="1"/>
</dbReference>
<evidence type="ECO:0000259" key="2">
    <source>
        <dbReference type="PROSITE" id="PS50011"/>
    </source>
</evidence>
<sequence length="420" mass="48686">MANNNQQVNKKKNKSNSEGYLMVNDKLFNRYVILNKLTTGGMNSVIYTAKNITADSTKLNDSKKSTVVIKLVKRSPEDTNDKWAKLQQELITSSRISHPNLIATYETDDKGILIERNNRMIRINDVLVIVMEYVQGTTLRNYIISKGNLSVKEALYYFRRMVEGIQKLHNYSHQIIHRDLKPENLMLSKDYRELKIIDFGISTSISTESVLKVLTNEKALYGTHEYMCPDALQKEPVLDENNKPVINPKTNTPLMRWKAPTVQYDFYAFGVILFEMLTGQKPFNKKIDDKKLERPQDIINLPNKFDVPLMKAMGFDVPNSVENIVFRCMASKKEDRKYRYHSCEEILADLDKVDKDQPLLKPLEKRVLQKDRQFMPTEIAVDKEPIIFKYWTFWTITALVILIVLLTLGLIIFNFSGVVK</sequence>
<dbReference type="EMBL" id="CP006916">
    <property type="protein sequence ID" value="AHB99893.1"/>
    <property type="molecule type" value="Genomic_DNA"/>
</dbReference>
<dbReference type="PROSITE" id="PS50011">
    <property type="entry name" value="PROTEIN_KINASE_DOM"/>
    <property type="match status" value="1"/>
</dbReference>
<gene>
    <name evidence="3" type="ORF">GCW_03585</name>
</gene>
<protein>
    <submittedName>
        <fullName evidence="3">Serine/threonine protein kinase</fullName>
    </submittedName>
</protein>
<keyword evidence="3" id="KW-0418">Kinase</keyword>
<keyword evidence="3" id="KW-0808">Transferase</keyword>
<dbReference type="KEGG" id="mgz:GCW_03585"/>
<dbReference type="SMART" id="SM00220">
    <property type="entry name" value="S_TKc"/>
    <property type="match status" value="1"/>
</dbReference>
<keyword evidence="1" id="KW-1133">Transmembrane helix</keyword>
<dbReference type="Pfam" id="PF00069">
    <property type="entry name" value="Pkinase"/>
    <property type="match status" value="1"/>
</dbReference>
<dbReference type="GO" id="GO:0004674">
    <property type="term" value="F:protein serine/threonine kinase activity"/>
    <property type="evidence" value="ECO:0007669"/>
    <property type="project" value="UniProtKB-KW"/>
</dbReference>
<dbReference type="GO" id="GO:0005524">
    <property type="term" value="F:ATP binding"/>
    <property type="evidence" value="ECO:0007669"/>
    <property type="project" value="InterPro"/>
</dbReference>
<dbReference type="Gene3D" id="3.30.200.20">
    <property type="entry name" value="Phosphorylase Kinase, domain 1"/>
    <property type="match status" value="1"/>
</dbReference>
<dbReference type="AlphaFoldDB" id="A0A0F6CLC1"/>
<dbReference type="InterPro" id="IPR000719">
    <property type="entry name" value="Prot_kinase_dom"/>
</dbReference>
<evidence type="ECO:0000313" key="3">
    <source>
        <dbReference type="EMBL" id="AHB99893.1"/>
    </source>
</evidence>
<proteinExistence type="predicted"/>
<dbReference type="PANTHER" id="PTHR24345">
    <property type="entry name" value="SERINE/THREONINE-PROTEIN KINASE PLK"/>
    <property type="match status" value="1"/>
</dbReference>
<dbReference type="InterPro" id="IPR008271">
    <property type="entry name" value="Ser/Thr_kinase_AS"/>
</dbReference>
<dbReference type="Proteomes" id="UP000018735">
    <property type="component" value="Chromosome"/>
</dbReference>